<evidence type="ECO:0000259" key="4">
    <source>
        <dbReference type="Pfam" id="PF00881"/>
    </source>
</evidence>
<accession>A0AB73T4F0</accession>
<name>A0AB73T4F0_9FIRM</name>
<dbReference type="SUPFAM" id="SSF55469">
    <property type="entry name" value="FMN-dependent nitroreductase-like"/>
    <property type="match status" value="1"/>
</dbReference>
<feature type="domain" description="Nitroreductase" evidence="4">
    <location>
        <begin position="5"/>
        <end position="176"/>
    </location>
</feature>
<dbReference type="EMBL" id="QGGY01000006">
    <property type="protein sequence ID" value="PWJ75700.1"/>
    <property type="molecule type" value="Genomic_DNA"/>
</dbReference>
<dbReference type="GO" id="GO:0016491">
    <property type="term" value="F:oxidoreductase activity"/>
    <property type="evidence" value="ECO:0007669"/>
    <property type="project" value="UniProtKB-KW"/>
</dbReference>
<keyword evidence="3" id="KW-0560">Oxidoreductase</keyword>
<proteinExistence type="predicted"/>
<keyword evidence="2" id="KW-0288">FMN</keyword>
<comment type="caution">
    <text evidence="5">The sequence shown here is derived from an EMBL/GenBank/DDBJ whole genome shotgun (WGS) entry which is preliminary data.</text>
</comment>
<dbReference type="PANTHER" id="PTHR23026:SF90">
    <property type="entry name" value="IODOTYROSINE DEIODINASE 1"/>
    <property type="match status" value="1"/>
</dbReference>
<evidence type="ECO:0000256" key="2">
    <source>
        <dbReference type="ARBA" id="ARBA00022643"/>
    </source>
</evidence>
<organism evidence="5 6">
    <name type="scientific">Murimonas intestini</name>
    <dbReference type="NCBI Taxonomy" id="1337051"/>
    <lineage>
        <taxon>Bacteria</taxon>
        <taxon>Bacillati</taxon>
        <taxon>Bacillota</taxon>
        <taxon>Clostridia</taxon>
        <taxon>Lachnospirales</taxon>
        <taxon>Lachnospiraceae</taxon>
        <taxon>Murimonas</taxon>
    </lineage>
</organism>
<keyword evidence="6" id="KW-1185">Reference proteome</keyword>
<dbReference type="PANTHER" id="PTHR23026">
    <property type="entry name" value="NADPH NITROREDUCTASE"/>
    <property type="match status" value="1"/>
</dbReference>
<evidence type="ECO:0000256" key="3">
    <source>
        <dbReference type="ARBA" id="ARBA00023002"/>
    </source>
</evidence>
<evidence type="ECO:0000256" key="1">
    <source>
        <dbReference type="ARBA" id="ARBA00022630"/>
    </source>
</evidence>
<keyword evidence="1" id="KW-0285">Flavoprotein</keyword>
<dbReference type="Gene3D" id="3.40.109.10">
    <property type="entry name" value="NADH Oxidase"/>
    <property type="match status" value="1"/>
</dbReference>
<dbReference type="AlphaFoldDB" id="A0AB73T4F0"/>
<gene>
    <name evidence="5" type="ORF">C7383_106270</name>
</gene>
<evidence type="ECO:0000313" key="5">
    <source>
        <dbReference type="EMBL" id="PWJ75700.1"/>
    </source>
</evidence>
<dbReference type="Proteomes" id="UP000245412">
    <property type="component" value="Unassembled WGS sequence"/>
</dbReference>
<sequence length="197" mass="22589">MIKEIADRRSIRKYSECEISDEDIRDIIESGILAPSAKNRQPWKFIVVKGRQKEEMLDVFRRGIMREETEDALLINSRQHLAAAKYTIKIMEQAPVSIFVMDVQGKGLFTPLNEEDRIYEIVNVQSIGAAIQNMLLTATEKGMGSLWICDIFFAYQELCEWLGEEGDLLAAVALGYPQEAPHARPRKRLEDVTVWKE</sequence>
<evidence type="ECO:0000313" key="6">
    <source>
        <dbReference type="Proteomes" id="UP000245412"/>
    </source>
</evidence>
<dbReference type="InterPro" id="IPR050627">
    <property type="entry name" value="Nitroreductase/BluB"/>
</dbReference>
<dbReference type="InterPro" id="IPR000415">
    <property type="entry name" value="Nitroreductase-like"/>
</dbReference>
<dbReference type="InterPro" id="IPR029479">
    <property type="entry name" value="Nitroreductase"/>
</dbReference>
<reference evidence="5 6" key="1">
    <citation type="submission" date="2018-05" db="EMBL/GenBank/DDBJ databases">
        <authorList>
            <person name="Goeker M."/>
            <person name="Huntemann M."/>
            <person name="Clum A."/>
            <person name="Pillay M."/>
            <person name="Palaniappan K."/>
            <person name="Varghese N."/>
            <person name="Mikhailova N."/>
            <person name="Stamatis D."/>
            <person name="Reddy T."/>
            <person name="Daum C."/>
            <person name="Shapiro N."/>
            <person name="Ivanova N."/>
            <person name="Kyrpides N."/>
            <person name="Woyke T."/>
        </authorList>
    </citation>
    <scope>NUCLEOTIDE SEQUENCE [LARGE SCALE GENOMIC DNA]</scope>
    <source>
        <strain evidence="5 6">DSM 26524</strain>
    </source>
</reference>
<protein>
    <submittedName>
        <fullName evidence="5">Nitroreductase</fullName>
    </submittedName>
</protein>
<dbReference type="Pfam" id="PF00881">
    <property type="entry name" value="Nitroreductase"/>
    <property type="match status" value="1"/>
</dbReference>